<gene>
    <name evidence="2" type="ORF">IMZ08_07375</name>
</gene>
<evidence type="ECO:0000313" key="3">
    <source>
        <dbReference type="Proteomes" id="UP001516662"/>
    </source>
</evidence>
<sequence length="78" mass="8316">MSTHSSNNNTNQDYYVELNGKKLIIKGKVPTIFIGSAIGVAILSLGGAATYVIVKNGETITETLSKKLKNANSFKEAV</sequence>
<proteinExistence type="predicted"/>
<organism evidence="2 3">
    <name type="scientific">Litchfieldia luteola</name>
    <dbReference type="NCBI Taxonomy" id="682179"/>
    <lineage>
        <taxon>Bacteria</taxon>
        <taxon>Bacillati</taxon>
        <taxon>Bacillota</taxon>
        <taxon>Bacilli</taxon>
        <taxon>Bacillales</taxon>
        <taxon>Bacillaceae</taxon>
        <taxon>Litchfieldia</taxon>
    </lineage>
</organism>
<keyword evidence="1" id="KW-1133">Transmembrane helix</keyword>
<accession>A0ABR9QHB8</accession>
<dbReference type="RefSeq" id="WP_193535347.1">
    <property type="nucleotide sequence ID" value="NZ_JADCLJ010000018.1"/>
</dbReference>
<evidence type="ECO:0000256" key="1">
    <source>
        <dbReference type="SAM" id="Phobius"/>
    </source>
</evidence>
<comment type="caution">
    <text evidence="2">The sequence shown here is derived from an EMBL/GenBank/DDBJ whole genome shotgun (WGS) entry which is preliminary data.</text>
</comment>
<dbReference type="Proteomes" id="UP001516662">
    <property type="component" value="Unassembled WGS sequence"/>
</dbReference>
<keyword evidence="3" id="KW-1185">Reference proteome</keyword>
<dbReference type="EMBL" id="JADCLJ010000018">
    <property type="protein sequence ID" value="MBE4907873.1"/>
    <property type="molecule type" value="Genomic_DNA"/>
</dbReference>
<keyword evidence="1" id="KW-0812">Transmembrane</keyword>
<name>A0ABR9QHB8_9BACI</name>
<keyword evidence="1" id="KW-0472">Membrane</keyword>
<reference evidence="2 3" key="1">
    <citation type="submission" date="2020-10" db="EMBL/GenBank/DDBJ databases">
        <title>Bacillus sp. HD4P25, an endophyte from a halophyte.</title>
        <authorList>
            <person name="Sun J.-Q."/>
        </authorList>
    </citation>
    <scope>NUCLEOTIDE SEQUENCE [LARGE SCALE GENOMIC DNA]</scope>
    <source>
        <strain evidence="2 3">YIM 93174</strain>
    </source>
</reference>
<evidence type="ECO:0000313" key="2">
    <source>
        <dbReference type="EMBL" id="MBE4907873.1"/>
    </source>
</evidence>
<protein>
    <submittedName>
        <fullName evidence="2">Uncharacterized protein</fullName>
    </submittedName>
</protein>
<feature type="transmembrane region" description="Helical" evidence="1">
    <location>
        <begin position="31"/>
        <end position="54"/>
    </location>
</feature>